<dbReference type="InterPro" id="IPR046368">
    <property type="entry name" value="Tag1"/>
</dbReference>
<keyword evidence="2" id="KW-1133">Transmembrane helix</keyword>
<dbReference type="GO" id="GO:0016020">
    <property type="term" value="C:membrane"/>
    <property type="evidence" value="ECO:0007669"/>
    <property type="project" value="TreeGrafter"/>
</dbReference>
<dbReference type="OrthoDB" id="10039566at2759"/>
<protein>
    <submittedName>
        <fullName evidence="3">Uncharacterized protein</fullName>
    </submittedName>
</protein>
<feature type="compositionally biased region" description="Basic residues" evidence="1">
    <location>
        <begin position="1"/>
        <end position="10"/>
    </location>
</feature>
<feature type="transmembrane region" description="Helical" evidence="2">
    <location>
        <begin position="114"/>
        <end position="136"/>
    </location>
</feature>
<keyword evidence="2" id="KW-0472">Membrane</keyword>
<sequence>MSSYNAKKKGSLNEALLSDNGDTPAQHFMTPATDMYVGDEMKNVGDEDDSGGIYSSSMLGFKNKGKSKTKQRSSFESLEAGLNSDDEDTAQLLAKNRRPKACLCGTLTKIQCGLVLMVMIAAISACGAFVGGPIIAKNELDNSDVSFTKLSMSNPSLEDYSFDVAADVKISNVKPLDGTIGAMAVDLYFKDTKLGTLNMPSINVKAGKDNIQSIASQRFNVVESAYDVWDEFSAAMLNDAVVDWVLKGTASVSSTVLGITMDFKNIPFYKEIPLTCFDGLNDVQMSVFDLTESTNDDVIVNMAICIENPSDISIANLGALYFGVHYDGAYMGNVTSEASAMLITKDDDSDPECQQIGAKSYNIVQMSGKLAPADRNKADILMSRYLSGISTPVSAVALSPYADSIPLFNNGMQGLSLATILNGDETALITALDFEVATITPLDDDTMTLDMTALVSMSNPLGDNSPMNVTDVDMTVTMGYEGTTIGHVLTGPIDVPSPNQINGDSHLRVPAKANMIVTDKGAAMTAFSKDLINLDALNISLNGATDTTAYCVALGYDMDIKGIPVVLPNADTKPHPLGPVTVKGMGGLKDIEILSYSISGNVPNDGSEDGCTENCGIILDLEARVGNPSPFGLVVGTLNNYIRDAQGVTLGTVTATDLTLTPGDNIIAMSGKMNPTGDDALSAAATFMSTYMANKEQPTSVVGIDAGPSSIGWLNDIVDGLEMVATFPGAGDNFLALTNITIQWMDMELTSDGGVRAASKVKAKLNVPDPVSQDIILDVTFSGMEFELVDLERDTHVGHIKLEVENVPVVYDPVEGTIVAEFDKVDMDVLDSDGLALLIKDLMTSTSKVVGMEGMAAPKVLTNMGELQLTDIPFSGDTIMYGFNNLMTDEDEPKPLLQIDAIDVISGTTDALTMSVNCSVTNPSQVKTELGSMKMDLFTETDPDDPDSPYKIGYVVIDDFTMEANEERTAVTSFYNVPAVYQLEMDTDNAKKASRKFLSSFVSGDDQTAAAHGPQDGSGTDLDLLKPAILALSTSATVPGLPDLVLTQSTMYNDVLHVATGKLRTTLYVTNPFTAQMTVTGTSCDIYPCNILVNAGQDLSQMSCAEYYKEEDDRSAGVYTDDFGDPVVAPSKSFFTMPDKDVSLKSMVSHAGELLKTLNRAGDTGDFINLKGTLDAVIGEFVQQIDFHQEDVPICAGDRHCFPAEPAPIDLPGSAGSVSGEKK</sequence>
<evidence type="ECO:0000313" key="4">
    <source>
        <dbReference type="Proteomes" id="UP001165065"/>
    </source>
</evidence>
<keyword evidence="4" id="KW-1185">Reference proteome</keyword>
<evidence type="ECO:0000256" key="2">
    <source>
        <dbReference type="SAM" id="Phobius"/>
    </source>
</evidence>
<feature type="region of interest" description="Disordered" evidence="1">
    <location>
        <begin position="1"/>
        <end position="24"/>
    </location>
</feature>
<evidence type="ECO:0000313" key="3">
    <source>
        <dbReference type="EMBL" id="GMI48235.1"/>
    </source>
</evidence>
<dbReference type="Pfam" id="PF12505">
    <property type="entry name" value="DUF3712"/>
    <property type="match status" value="2"/>
</dbReference>
<gene>
    <name evidence="3" type="ORF">TrCOL_g2938</name>
</gene>
<keyword evidence="2" id="KW-0812">Transmembrane</keyword>
<dbReference type="PANTHER" id="PTHR35895:SF1">
    <property type="entry name" value="LIPID-BINDING SERUM GLYCOPROTEIN C-TERMINAL DOMAIN-CONTAINING PROTEIN"/>
    <property type="match status" value="1"/>
</dbReference>
<dbReference type="EMBL" id="BRYA01000381">
    <property type="protein sequence ID" value="GMI48235.1"/>
    <property type="molecule type" value="Genomic_DNA"/>
</dbReference>
<dbReference type="PANTHER" id="PTHR35895">
    <property type="entry name" value="CHROMOSOME 16, WHOLE GENOME SHOTGUN SEQUENCE"/>
    <property type="match status" value="1"/>
</dbReference>
<reference evidence="4" key="1">
    <citation type="journal article" date="2023" name="Commun. Biol.">
        <title>Genome analysis of Parmales, the sister group of diatoms, reveals the evolutionary specialization of diatoms from phago-mixotrophs to photoautotrophs.</title>
        <authorList>
            <person name="Ban H."/>
            <person name="Sato S."/>
            <person name="Yoshikawa S."/>
            <person name="Yamada K."/>
            <person name="Nakamura Y."/>
            <person name="Ichinomiya M."/>
            <person name="Sato N."/>
            <person name="Blanc-Mathieu R."/>
            <person name="Endo H."/>
            <person name="Kuwata A."/>
            <person name="Ogata H."/>
        </authorList>
    </citation>
    <scope>NUCLEOTIDE SEQUENCE [LARGE SCALE GENOMIC DNA]</scope>
</reference>
<name>A0A9W7LEM2_9STRA</name>
<proteinExistence type="predicted"/>
<comment type="caution">
    <text evidence="3">The sequence shown here is derived from an EMBL/GenBank/DDBJ whole genome shotgun (WGS) entry which is preliminary data.</text>
</comment>
<dbReference type="AlphaFoldDB" id="A0A9W7LEM2"/>
<evidence type="ECO:0000256" key="1">
    <source>
        <dbReference type="SAM" id="MobiDB-lite"/>
    </source>
</evidence>
<dbReference type="Proteomes" id="UP001165065">
    <property type="component" value="Unassembled WGS sequence"/>
</dbReference>
<organism evidence="3 4">
    <name type="scientific">Triparma columacea</name>
    <dbReference type="NCBI Taxonomy" id="722753"/>
    <lineage>
        <taxon>Eukaryota</taxon>
        <taxon>Sar</taxon>
        <taxon>Stramenopiles</taxon>
        <taxon>Ochrophyta</taxon>
        <taxon>Bolidophyceae</taxon>
        <taxon>Parmales</taxon>
        <taxon>Triparmaceae</taxon>
        <taxon>Triparma</taxon>
    </lineage>
</organism>
<accession>A0A9W7LEM2</accession>
<dbReference type="InterPro" id="IPR022185">
    <property type="entry name" value="DUF3712"/>
</dbReference>